<evidence type="ECO:0000313" key="5">
    <source>
        <dbReference type="EMBL" id="KAF8480438.1"/>
    </source>
</evidence>
<evidence type="ECO:0000259" key="4">
    <source>
        <dbReference type="PROSITE" id="PS01031"/>
    </source>
</evidence>
<dbReference type="InterPro" id="IPR002068">
    <property type="entry name" value="A-crystallin/Hsp20_dom"/>
</dbReference>
<dbReference type="AlphaFoldDB" id="A0A9P5MWJ3"/>
<sequence>MFAVRAMQMSYRYPYNESGFPQAAMSPTMPGESSNPSTPVNNPWDFDVATSAPNPALQPQHATSSTNHSTPHPAEFSPEELFSTSATPAVSSPTVIQLEERIPVVPSQYHRSRIRAAGGESRPRTHVQRDASSANAEQPAGTSEGTAPSSGLVRTSLTNVRAERTRPHPYRRPHSADAGGTASRASSTGAGKASRSVSDQARTSPLMGDNSSGLAQMSPPYAPGTALSRPTSPSKVYSIRTDIHLNIDTNTMVAMLELPGVKHDDLSVTLATEPYTHARQITVAGRTYPPFAEPVPEERERMKRERKFGDFLRRLHVPPRTQEADINAEMKDGVLVLTVHLGAPATAEAPQIITIN</sequence>
<comment type="caution">
    <text evidence="5">The sequence shown here is derived from an EMBL/GenBank/DDBJ whole genome shotgun (WGS) entry which is preliminary data.</text>
</comment>
<evidence type="ECO:0000256" key="2">
    <source>
        <dbReference type="RuleBase" id="RU003616"/>
    </source>
</evidence>
<feature type="compositionally biased region" description="Polar residues" evidence="3">
    <location>
        <begin position="130"/>
        <end position="159"/>
    </location>
</feature>
<feature type="compositionally biased region" description="Polar residues" evidence="3">
    <location>
        <begin position="60"/>
        <end position="70"/>
    </location>
</feature>
<dbReference type="EMBL" id="WHVB01000008">
    <property type="protein sequence ID" value="KAF8480438.1"/>
    <property type="molecule type" value="Genomic_DNA"/>
</dbReference>
<dbReference type="InterPro" id="IPR008978">
    <property type="entry name" value="HSP20-like_chaperone"/>
</dbReference>
<dbReference type="CDD" id="cd06464">
    <property type="entry name" value="ACD_sHsps-like"/>
    <property type="match status" value="1"/>
</dbReference>
<evidence type="ECO:0000313" key="6">
    <source>
        <dbReference type="Proteomes" id="UP000759537"/>
    </source>
</evidence>
<dbReference type="PROSITE" id="PS01031">
    <property type="entry name" value="SHSP"/>
    <property type="match status" value="1"/>
</dbReference>
<dbReference type="Proteomes" id="UP000759537">
    <property type="component" value="Unassembled WGS sequence"/>
</dbReference>
<name>A0A9P5MWJ3_9AGAM</name>
<feature type="domain" description="SHSP" evidence="4">
    <location>
        <begin position="234"/>
        <end position="356"/>
    </location>
</feature>
<dbReference type="Gene3D" id="2.60.40.790">
    <property type="match status" value="1"/>
</dbReference>
<feature type="compositionally biased region" description="Low complexity" evidence="3">
    <location>
        <begin position="83"/>
        <end position="94"/>
    </location>
</feature>
<feature type="compositionally biased region" description="Polar residues" evidence="3">
    <location>
        <begin position="31"/>
        <end position="41"/>
    </location>
</feature>
<accession>A0A9P5MWJ3</accession>
<protein>
    <recommendedName>
        <fullName evidence="4">SHSP domain-containing protein</fullName>
    </recommendedName>
</protein>
<reference evidence="5" key="2">
    <citation type="journal article" date="2020" name="Nat. Commun.">
        <title>Large-scale genome sequencing of mycorrhizal fungi provides insights into the early evolution of symbiotic traits.</title>
        <authorList>
            <person name="Miyauchi S."/>
            <person name="Kiss E."/>
            <person name="Kuo A."/>
            <person name="Drula E."/>
            <person name="Kohler A."/>
            <person name="Sanchez-Garcia M."/>
            <person name="Morin E."/>
            <person name="Andreopoulos B."/>
            <person name="Barry K.W."/>
            <person name="Bonito G."/>
            <person name="Buee M."/>
            <person name="Carver A."/>
            <person name="Chen C."/>
            <person name="Cichocki N."/>
            <person name="Clum A."/>
            <person name="Culley D."/>
            <person name="Crous P.W."/>
            <person name="Fauchery L."/>
            <person name="Girlanda M."/>
            <person name="Hayes R.D."/>
            <person name="Keri Z."/>
            <person name="LaButti K."/>
            <person name="Lipzen A."/>
            <person name="Lombard V."/>
            <person name="Magnuson J."/>
            <person name="Maillard F."/>
            <person name="Murat C."/>
            <person name="Nolan M."/>
            <person name="Ohm R.A."/>
            <person name="Pangilinan J."/>
            <person name="Pereira M.F."/>
            <person name="Perotto S."/>
            <person name="Peter M."/>
            <person name="Pfister S."/>
            <person name="Riley R."/>
            <person name="Sitrit Y."/>
            <person name="Stielow J.B."/>
            <person name="Szollosi G."/>
            <person name="Zifcakova L."/>
            <person name="Stursova M."/>
            <person name="Spatafora J.W."/>
            <person name="Tedersoo L."/>
            <person name="Vaario L.M."/>
            <person name="Yamada A."/>
            <person name="Yan M."/>
            <person name="Wang P."/>
            <person name="Xu J."/>
            <person name="Bruns T."/>
            <person name="Baldrian P."/>
            <person name="Vilgalys R."/>
            <person name="Dunand C."/>
            <person name="Henrissat B."/>
            <person name="Grigoriev I.V."/>
            <person name="Hibbett D."/>
            <person name="Nagy L.G."/>
            <person name="Martin F.M."/>
        </authorList>
    </citation>
    <scope>NUCLEOTIDE SEQUENCE</scope>
    <source>
        <strain evidence="5">Prilba</strain>
    </source>
</reference>
<dbReference type="OrthoDB" id="1431247at2759"/>
<organism evidence="5 6">
    <name type="scientific">Russula ochroleuca</name>
    <dbReference type="NCBI Taxonomy" id="152965"/>
    <lineage>
        <taxon>Eukaryota</taxon>
        <taxon>Fungi</taxon>
        <taxon>Dikarya</taxon>
        <taxon>Basidiomycota</taxon>
        <taxon>Agaricomycotina</taxon>
        <taxon>Agaricomycetes</taxon>
        <taxon>Russulales</taxon>
        <taxon>Russulaceae</taxon>
        <taxon>Russula</taxon>
    </lineage>
</organism>
<proteinExistence type="inferred from homology"/>
<gene>
    <name evidence="5" type="ORF">DFH94DRAFT_742878</name>
</gene>
<feature type="region of interest" description="Disordered" evidence="3">
    <location>
        <begin position="24"/>
        <end position="94"/>
    </location>
</feature>
<evidence type="ECO:0000256" key="3">
    <source>
        <dbReference type="SAM" id="MobiDB-lite"/>
    </source>
</evidence>
<evidence type="ECO:0000256" key="1">
    <source>
        <dbReference type="PROSITE-ProRule" id="PRU00285"/>
    </source>
</evidence>
<dbReference type="Pfam" id="PF00011">
    <property type="entry name" value="HSP20"/>
    <property type="match status" value="1"/>
</dbReference>
<reference evidence="5" key="1">
    <citation type="submission" date="2019-10" db="EMBL/GenBank/DDBJ databases">
        <authorList>
            <consortium name="DOE Joint Genome Institute"/>
            <person name="Kuo A."/>
            <person name="Miyauchi S."/>
            <person name="Kiss E."/>
            <person name="Drula E."/>
            <person name="Kohler A."/>
            <person name="Sanchez-Garcia M."/>
            <person name="Andreopoulos B."/>
            <person name="Barry K.W."/>
            <person name="Bonito G."/>
            <person name="Buee M."/>
            <person name="Carver A."/>
            <person name="Chen C."/>
            <person name="Cichocki N."/>
            <person name="Clum A."/>
            <person name="Culley D."/>
            <person name="Crous P.W."/>
            <person name="Fauchery L."/>
            <person name="Girlanda M."/>
            <person name="Hayes R."/>
            <person name="Keri Z."/>
            <person name="LaButti K."/>
            <person name="Lipzen A."/>
            <person name="Lombard V."/>
            <person name="Magnuson J."/>
            <person name="Maillard F."/>
            <person name="Morin E."/>
            <person name="Murat C."/>
            <person name="Nolan M."/>
            <person name="Ohm R."/>
            <person name="Pangilinan J."/>
            <person name="Pereira M."/>
            <person name="Perotto S."/>
            <person name="Peter M."/>
            <person name="Riley R."/>
            <person name="Sitrit Y."/>
            <person name="Stielow B."/>
            <person name="Szollosi G."/>
            <person name="Zifcakova L."/>
            <person name="Stursova M."/>
            <person name="Spatafora J.W."/>
            <person name="Tedersoo L."/>
            <person name="Vaario L.-M."/>
            <person name="Yamada A."/>
            <person name="Yan M."/>
            <person name="Wang P."/>
            <person name="Xu J."/>
            <person name="Bruns T."/>
            <person name="Baldrian P."/>
            <person name="Vilgalys R."/>
            <person name="Henrissat B."/>
            <person name="Grigoriev I.V."/>
            <person name="Hibbett D."/>
            <person name="Nagy L.G."/>
            <person name="Martin F.M."/>
        </authorList>
    </citation>
    <scope>NUCLEOTIDE SEQUENCE</scope>
    <source>
        <strain evidence="5">Prilba</strain>
    </source>
</reference>
<feature type="compositionally biased region" description="Polar residues" evidence="3">
    <location>
        <begin position="183"/>
        <end position="215"/>
    </location>
</feature>
<keyword evidence="6" id="KW-1185">Reference proteome</keyword>
<feature type="region of interest" description="Disordered" evidence="3">
    <location>
        <begin position="109"/>
        <end position="233"/>
    </location>
</feature>
<dbReference type="SUPFAM" id="SSF49764">
    <property type="entry name" value="HSP20-like chaperones"/>
    <property type="match status" value="1"/>
</dbReference>
<comment type="similarity">
    <text evidence="1 2">Belongs to the small heat shock protein (HSP20) family.</text>
</comment>